<keyword evidence="1" id="KW-0808">Transferase</keyword>
<dbReference type="PANTHER" id="PTHR48016">
    <property type="entry name" value="MAP KINASE KINASE KINASE SSK2-RELATED-RELATED"/>
    <property type="match status" value="1"/>
</dbReference>
<keyword evidence="2" id="KW-0547">Nucleotide-binding</keyword>
<evidence type="ECO:0000259" key="5">
    <source>
        <dbReference type="PROSITE" id="PS50011"/>
    </source>
</evidence>
<keyword evidence="3" id="KW-0418">Kinase</keyword>
<comment type="caution">
    <text evidence="6">The sequence shown here is derived from an EMBL/GenBank/DDBJ whole genome shotgun (WGS) entry which is preliminary data.</text>
</comment>
<dbReference type="InterPro" id="IPR011009">
    <property type="entry name" value="Kinase-like_dom_sf"/>
</dbReference>
<organism evidence="6 7">
    <name type="scientific">Protopolystoma xenopodis</name>
    <dbReference type="NCBI Taxonomy" id="117903"/>
    <lineage>
        <taxon>Eukaryota</taxon>
        <taxon>Metazoa</taxon>
        <taxon>Spiralia</taxon>
        <taxon>Lophotrochozoa</taxon>
        <taxon>Platyhelminthes</taxon>
        <taxon>Monogenea</taxon>
        <taxon>Polyopisthocotylea</taxon>
        <taxon>Polystomatidea</taxon>
        <taxon>Polystomatidae</taxon>
        <taxon>Protopolystoma</taxon>
    </lineage>
</organism>
<dbReference type="GO" id="GO:0004672">
    <property type="term" value="F:protein kinase activity"/>
    <property type="evidence" value="ECO:0007669"/>
    <property type="project" value="InterPro"/>
</dbReference>
<dbReference type="AlphaFoldDB" id="A0A3S5FCI8"/>
<keyword evidence="7" id="KW-1185">Reference proteome</keyword>
<dbReference type="PROSITE" id="PS50011">
    <property type="entry name" value="PROTEIN_KINASE_DOM"/>
    <property type="match status" value="1"/>
</dbReference>
<evidence type="ECO:0000256" key="3">
    <source>
        <dbReference type="ARBA" id="ARBA00022777"/>
    </source>
</evidence>
<name>A0A3S5FCI8_9PLAT</name>
<dbReference type="OrthoDB" id="275301at2759"/>
<keyword evidence="4" id="KW-0067">ATP-binding</keyword>
<protein>
    <recommendedName>
        <fullName evidence="5">Protein kinase domain-containing protein</fullName>
    </recommendedName>
</protein>
<evidence type="ECO:0000313" key="6">
    <source>
        <dbReference type="EMBL" id="VEL12845.1"/>
    </source>
</evidence>
<evidence type="ECO:0000256" key="4">
    <source>
        <dbReference type="ARBA" id="ARBA00022840"/>
    </source>
</evidence>
<proteinExistence type="predicted"/>
<feature type="domain" description="Protein kinase" evidence="5">
    <location>
        <begin position="1"/>
        <end position="153"/>
    </location>
</feature>
<dbReference type="GO" id="GO:0005524">
    <property type="term" value="F:ATP binding"/>
    <property type="evidence" value="ECO:0007669"/>
    <property type="project" value="UniProtKB-KW"/>
</dbReference>
<gene>
    <name evidence="6" type="ORF">PXEA_LOCUS6285</name>
</gene>
<dbReference type="Gene3D" id="1.10.510.10">
    <property type="entry name" value="Transferase(Phosphotransferase) domain 1"/>
    <property type="match status" value="1"/>
</dbReference>
<dbReference type="EMBL" id="CAAALY010016025">
    <property type="protein sequence ID" value="VEL12845.1"/>
    <property type="molecule type" value="Genomic_DNA"/>
</dbReference>
<sequence>MAGTVVYMAPEVLHRPRGPREIFTDPSSLSGSNPVDLGYGRACDIWSLACVVLELLTGRRPWYELTETAAIVFRLCSGATPSLPAVMPTRALRDPSLLTPCHENPGSDSEFMDVVAPPLGFVSPEAVEFLQSSLKSDPAARPMAIQLGQFEFVRYSQPSL</sequence>
<evidence type="ECO:0000256" key="2">
    <source>
        <dbReference type="ARBA" id="ARBA00022741"/>
    </source>
</evidence>
<dbReference type="InterPro" id="IPR050538">
    <property type="entry name" value="MAP_kinase_kinase_kinase"/>
</dbReference>
<accession>A0A3S5FCI8</accession>
<dbReference type="Pfam" id="PF00069">
    <property type="entry name" value="Pkinase"/>
    <property type="match status" value="1"/>
</dbReference>
<dbReference type="InterPro" id="IPR000719">
    <property type="entry name" value="Prot_kinase_dom"/>
</dbReference>
<evidence type="ECO:0000256" key="1">
    <source>
        <dbReference type="ARBA" id="ARBA00022679"/>
    </source>
</evidence>
<evidence type="ECO:0000313" key="7">
    <source>
        <dbReference type="Proteomes" id="UP000784294"/>
    </source>
</evidence>
<reference evidence="6" key="1">
    <citation type="submission" date="2018-11" db="EMBL/GenBank/DDBJ databases">
        <authorList>
            <consortium name="Pathogen Informatics"/>
        </authorList>
    </citation>
    <scope>NUCLEOTIDE SEQUENCE</scope>
</reference>
<dbReference type="SUPFAM" id="SSF56112">
    <property type="entry name" value="Protein kinase-like (PK-like)"/>
    <property type="match status" value="1"/>
</dbReference>
<dbReference type="Proteomes" id="UP000784294">
    <property type="component" value="Unassembled WGS sequence"/>
</dbReference>